<evidence type="ECO:0000313" key="10">
    <source>
        <dbReference type="Proteomes" id="UP000186218"/>
    </source>
</evidence>
<dbReference type="Pfam" id="PF01694">
    <property type="entry name" value="Rhomboid"/>
    <property type="match status" value="1"/>
</dbReference>
<keyword evidence="10" id="KW-1185">Reference proteome</keyword>
<dbReference type="InterPro" id="IPR022764">
    <property type="entry name" value="Peptidase_S54_rhomboid_dom"/>
</dbReference>
<feature type="transmembrane region" description="Helical" evidence="7">
    <location>
        <begin position="202"/>
        <end position="218"/>
    </location>
</feature>
<dbReference type="GO" id="GO:0006508">
    <property type="term" value="P:proteolysis"/>
    <property type="evidence" value="ECO:0007669"/>
    <property type="project" value="UniProtKB-KW"/>
</dbReference>
<dbReference type="InterPro" id="IPR050925">
    <property type="entry name" value="Rhomboid_protease_S54"/>
</dbReference>
<proteinExistence type="inferred from homology"/>
<organism evidence="9 10">
    <name type="scientific">Williamsia sterculiae</name>
    <dbReference type="NCBI Taxonomy" id="1344003"/>
    <lineage>
        <taxon>Bacteria</taxon>
        <taxon>Bacillati</taxon>
        <taxon>Actinomycetota</taxon>
        <taxon>Actinomycetes</taxon>
        <taxon>Mycobacteriales</taxon>
        <taxon>Nocardiaceae</taxon>
        <taxon>Williamsia</taxon>
    </lineage>
</organism>
<feature type="transmembrane region" description="Helical" evidence="7">
    <location>
        <begin position="66"/>
        <end position="86"/>
    </location>
</feature>
<reference evidence="9 10" key="1">
    <citation type="submission" date="2017-01" db="EMBL/GenBank/DDBJ databases">
        <authorList>
            <person name="Mah S.A."/>
            <person name="Swanson W.J."/>
            <person name="Moy G.W."/>
            <person name="Vacquier V.D."/>
        </authorList>
    </citation>
    <scope>NUCLEOTIDE SEQUENCE [LARGE SCALE GENOMIC DNA]</scope>
    <source>
        <strain evidence="9 10">CPCC 203464</strain>
    </source>
</reference>
<keyword evidence="4" id="KW-0378">Hydrolase</keyword>
<evidence type="ECO:0000256" key="4">
    <source>
        <dbReference type="ARBA" id="ARBA00022801"/>
    </source>
</evidence>
<dbReference type="InterPro" id="IPR035952">
    <property type="entry name" value="Rhomboid-like_sf"/>
</dbReference>
<dbReference type="EMBL" id="FTNT01000005">
    <property type="protein sequence ID" value="SIR98855.1"/>
    <property type="molecule type" value="Genomic_DNA"/>
</dbReference>
<dbReference type="Gene3D" id="1.20.1540.10">
    <property type="entry name" value="Rhomboid-like"/>
    <property type="match status" value="1"/>
</dbReference>
<feature type="transmembrane region" description="Helical" evidence="7">
    <location>
        <begin position="224"/>
        <end position="243"/>
    </location>
</feature>
<dbReference type="PANTHER" id="PTHR43731">
    <property type="entry name" value="RHOMBOID PROTEASE"/>
    <property type="match status" value="1"/>
</dbReference>
<evidence type="ECO:0000256" key="5">
    <source>
        <dbReference type="ARBA" id="ARBA00022989"/>
    </source>
</evidence>
<dbReference type="AlphaFoldDB" id="A0A1N7FF47"/>
<evidence type="ECO:0000256" key="1">
    <source>
        <dbReference type="ARBA" id="ARBA00004141"/>
    </source>
</evidence>
<feature type="transmembrane region" description="Helical" evidence="7">
    <location>
        <begin position="175"/>
        <end position="195"/>
    </location>
</feature>
<keyword evidence="3 7" id="KW-0812">Transmembrane</keyword>
<evidence type="ECO:0000259" key="8">
    <source>
        <dbReference type="Pfam" id="PF01694"/>
    </source>
</evidence>
<protein>
    <submittedName>
        <fullName evidence="9">Membrane associated serine protease, rhomboid family</fullName>
    </submittedName>
</protein>
<dbReference type="SUPFAM" id="SSF144091">
    <property type="entry name" value="Rhomboid-like"/>
    <property type="match status" value="1"/>
</dbReference>
<dbReference type="PANTHER" id="PTHR43731:SF14">
    <property type="entry name" value="PRESENILIN-ASSOCIATED RHOMBOID-LIKE PROTEIN, MITOCHONDRIAL"/>
    <property type="match status" value="1"/>
</dbReference>
<feature type="domain" description="Peptidase S54 rhomboid" evidence="8">
    <location>
        <begin position="111"/>
        <end position="240"/>
    </location>
</feature>
<comment type="subcellular location">
    <subcellularLocation>
        <location evidence="1">Membrane</location>
        <topology evidence="1">Multi-pass membrane protein</topology>
    </subcellularLocation>
</comment>
<dbReference type="Proteomes" id="UP000186218">
    <property type="component" value="Unassembled WGS sequence"/>
</dbReference>
<dbReference type="STRING" id="1344003.SAMN05445060_2001"/>
<evidence type="ECO:0000256" key="3">
    <source>
        <dbReference type="ARBA" id="ARBA00022692"/>
    </source>
</evidence>
<evidence type="ECO:0000256" key="2">
    <source>
        <dbReference type="ARBA" id="ARBA00009045"/>
    </source>
</evidence>
<evidence type="ECO:0000256" key="6">
    <source>
        <dbReference type="ARBA" id="ARBA00023136"/>
    </source>
</evidence>
<name>A0A1N7FF47_9NOCA</name>
<dbReference type="GO" id="GO:0004252">
    <property type="term" value="F:serine-type endopeptidase activity"/>
    <property type="evidence" value="ECO:0007669"/>
    <property type="project" value="InterPro"/>
</dbReference>
<evidence type="ECO:0000313" key="9">
    <source>
        <dbReference type="EMBL" id="SIR98855.1"/>
    </source>
</evidence>
<feature type="transmembrane region" description="Helical" evidence="7">
    <location>
        <begin position="255"/>
        <end position="273"/>
    </location>
</feature>
<dbReference type="GO" id="GO:0016020">
    <property type="term" value="C:membrane"/>
    <property type="evidence" value="ECO:0007669"/>
    <property type="project" value="UniProtKB-SubCell"/>
</dbReference>
<dbReference type="RefSeq" id="WP_076479070.1">
    <property type="nucleotide sequence ID" value="NZ_FTNT01000005.1"/>
</dbReference>
<accession>A0A1N7FF47</accession>
<keyword evidence="6 7" id="KW-0472">Membrane</keyword>
<dbReference type="OrthoDB" id="9807874at2"/>
<feature type="transmembrane region" description="Helical" evidence="7">
    <location>
        <begin position="121"/>
        <end position="140"/>
    </location>
</feature>
<sequence length="275" mass="28386">MSTQLPAHECVRHPGRVTGLSCTRCGRPACAECLRPASVGQHCVDCVRAERGWVPRARITGAARPTATYALIAINCLVFLICAAQAGSASAFGGSKVFVDGVLYGPAVADGEVWRLLTSGFLHFSLLHIAVNMFSLYVLGRDVELTMGTPRFLAVYGTALLGGSALVMLMSPNDIAAGASGAIYGLMGAALIVVLRARLSPAPVLTLIAVNIAITFAIPNISLWAHLGGLVFGAATAAAFLLLPGRLGGRVRSHTVGWAATVVLVVVAIALGVTA</sequence>
<keyword evidence="5 7" id="KW-1133">Transmembrane helix</keyword>
<keyword evidence="9" id="KW-0645">Protease</keyword>
<evidence type="ECO:0000256" key="7">
    <source>
        <dbReference type="SAM" id="Phobius"/>
    </source>
</evidence>
<gene>
    <name evidence="9" type="ORF">SAMN05445060_2001</name>
</gene>
<feature type="transmembrane region" description="Helical" evidence="7">
    <location>
        <begin position="152"/>
        <end position="169"/>
    </location>
</feature>
<comment type="similarity">
    <text evidence="2">Belongs to the peptidase S54 family.</text>
</comment>